<accession>A0AAN6QJA1</accession>
<evidence type="ECO:0000256" key="1">
    <source>
        <dbReference type="SAM" id="Phobius"/>
    </source>
</evidence>
<dbReference type="Proteomes" id="UP001302812">
    <property type="component" value="Unassembled WGS sequence"/>
</dbReference>
<reference evidence="2" key="2">
    <citation type="submission" date="2023-05" db="EMBL/GenBank/DDBJ databases">
        <authorList>
            <consortium name="Lawrence Berkeley National Laboratory"/>
            <person name="Steindorff A."/>
            <person name="Hensen N."/>
            <person name="Bonometti L."/>
            <person name="Westerberg I."/>
            <person name="Brannstrom I.O."/>
            <person name="Guillou S."/>
            <person name="Cros-Aarteil S."/>
            <person name="Calhoun S."/>
            <person name="Haridas S."/>
            <person name="Kuo A."/>
            <person name="Mondo S."/>
            <person name="Pangilinan J."/>
            <person name="Riley R."/>
            <person name="Labutti K."/>
            <person name="Andreopoulos B."/>
            <person name="Lipzen A."/>
            <person name="Chen C."/>
            <person name="Yanf M."/>
            <person name="Daum C."/>
            <person name="Ng V."/>
            <person name="Clum A."/>
            <person name="Ohm R."/>
            <person name="Martin F."/>
            <person name="Silar P."/>
            <person name="Natvig D."/>
            <person name="Lalanne C."/>
            <person name="Gautier V."/>
            <person name="Ament-Velasquez S.L."/>
            <person name="Kruys A."/>
            <person name="Hutchinson M.I."/>
            <person name="Powell A.J."/>
            <person name="Barry K."/>
            <person name="Miller A.N."/>
            <person name="Grigoriev I.V."/>
            <person name="Debuchy R."/>
            <person name="Gladieux P."/>
            <person name="Thoren M.H."/>
            <person name="Johannesson H."/>
        </authorList>
    </citation>
    <scope>NUCLEOTIDE SEQUENCE</scope>
    <source>
        <strain evidence="2">CBS 508.74</strain>
    </source>
</reference>
<keyword evidence="1" id="KW-0812">Transmembrane</keyword>
<gene>
    <name evidence="2" type="ORF">N656DRAFT_716616</name>
</gene>
<organism evidence="2 3">
    <name type="scientific">Canariomyces notabilis</name>
    <dbReference type="NCBI Taxonomy" id="2074819"/>
    <lineage>
        <taxon>Eukaryota</taxon>
        <taxon>Fungi</taxon>
        <taxon>Dikarya</taxon>
        <taxon>Ascomycota</taxon>
        <taxon>Pezizomycotina</taxon>
        <taxon>Sordariomycetes</taxon>
        <taxon>Sordariomycetidae</taxon>
        <taxon>Sordariales</taxon>
        <taxon>Chaetomiaceae</taxon>
        <taxon>Canariomyces</taxon>
    </lineage>
</organism>
<feature type="transmembrane region" description="Helical" evidence="1">
    <location>
        <begin position="349"/>
        <end position="382"/>
    </location>
</feature>
<keyword evidence="1" id="KW-1133">Transmembrane helix</keyword>
<keyword evidence="3" id="KW-1185">Reference proteome</keyword>
<reference evidence="2" key="1">
    <citation type="journal article" date="2023" name="Mol. Phylogenet. Evol.">
        <title>Genome-scale phylogeny and comparative genomics of the fungal order Sordariales.</title>
        <authorList>
            <person name="Hensen N."/>
            <person name="Bonometti L."/>
            <person name="Westerberg I."/>
            <person name="Brannstrom I.O."/>
            <person name="Guillou S."/>
            <person name="Cros-Aarteil S."/>
            <person name="Calhoun S."/>
            <person name="Haridas S."/>
            <person name="Kuo A."/>
            <person name="Mondo S."/>
            <person name="Pangilinan J."/>
            <person name="Riley R."/>
            <person name="LaButti K."/>
            <person name="Andreopoulos B."/>
            <person name="Lipzen A."/>
            <person name="Chen C."/>
            <person name="Yan M."/>
            <person name="Daum C."/>
            <person name="Ng V."/>
            <person name="Clum A."/>
            <person name="Steindorff A."/>
            <person name="Ohm R.A."/>
            <person name="Martin F."/>
            <person name="Silar P."/>
            <person name="Natvig D.O."/>
            <person name="Lalanne C."/>
            <person name="Gautier V."/>
            <person name="Ament-Velasquez S.L."/>
            <person name="Kruys A."/>
            <person name="Hutchinson M.I."/>
            <person name="Powell A.J."/>
            <person name="Barry K."/>
            <person name="Miller A.N."/>
            <person name="Grigoriev I.V."/>
            <person name="Debuchy R."/>
            <person name="Gladieux P."/>
            <person name="Hiltunen Thoren M."/>
            <person name="Johannesson H."/>
        </authorList>
    </citation>
    <scope>NUCLEOTIDE SEQUENCE</scope>
    <source>
        <strain evidence="2">CBS 508.74</strain>
    </source>
</reference>
<name>A0AAN6QJA1_9PEZI</name>
<dbReference type="GeneID" id="89936271"/>
<proteinExistence type="predicted"/>
<evidence type="ECO:0000313" key="2">
    <source>
        <dbReference type="EMBL" id="KAK4109205.1"/>
    </source>
</evidence>
<keyword evidence="1" id="KW-0472">Membrane</keyword>
<protein>
    <submittedName>
        <fullName evidence="2">Uncharacterized protein</fullName>
    </submittedName>
</protein>
<comment type="caution">
    <text evidence="2">The sequence shown here is derived from an EMBL/GenBank/DDBJ whole genome shotgun (WGS) entry which is preliminary data.</text>
</comment>
<sequence>MLTPYLFPQPLDEDGVVNATSRRDAPICRQHLRRGEIAQQLLGKEGNFSAYFKFYDDIAQRNNDYHLTSNTSLSLLPMKSDCVLLAASVVKSNVSTTKRDIEQHYKNKATAKYSGLHYSSVAVSMAVQAMFMVDPAAKEWHSADFAIGDYRPSSWLQNETLEAYILRLFPTSLPNSQEPAMDYRALKAHKLQKRLGVRFQPTNHLDKHLLFDERRNRLYIFHHVAFLKAHLSRYESSEAPLTTGPRESLEGGTLPPRLLVETLYTLQAVIFPSIDPDSAEILDELIEKRSFDQACAEYEGYKVFRNPPQGFRLVYWEKRMAHLHRLMSSRPPRNKLECWFHRHSNDRNALFIALLALLISILVGIVSIGWGCVQIWIAWMVWKYPTAPQQ</sequence>
<dbReference type="EMBL" id="MU853358">
    <property type="protein sequence ID" value="KAK4109205.1"/>
    <property type="molecule type" value="Genomic_DNA"/>
</dbReference>
<dbReference type="RefSeq" id="XP_064666775.1">
    <property type="nucleotide sequence ID" value="XM_064812146.1"/>
</dbReference>
<evidence type="ECO:0000313" key="3">
    <source>
        <dbReference type="Proteomes" id="UP001302812"/>
    </source>
</evidence>
<dbReference type="AlphaFoldDB" id="A0AAN6QJA1"/>